<reference evidence="2 3" key="1">
    <citation type="submission" date="2024-04" db="EMBL/GenBank/DDBJ databases">
        <title>Phyllosticta paracitricarpa is synonymous to the EU quarantine fungus P. citricarpa based on phylogenomic analyses.</title>
        <authorList>
            <consortium name="Lawrence Berkeley National Laboratory"/>
            <person name="Van Ingen-Buijs V.A."/>
            <person name="Van Westerhoven A.C."/>
            <person name="Haridas S."/>
            <person name="Skiadas P."/>
            <person name="Martin F."/>
            <person name="Groenewald J.Z."/>
            <person name="Crous P.W."/>
            <person name="Seidl M.F."/>
        </authorList>
    </citation>
    <scope>NUCLEOTIDE SEQUENCE [LARGE SCALE GENOMIC DNA]</scope>
    <source>
        <strain evidence="2 3">CBS 123371</strain>
    </source>
</reference>
<dbReference type="CDD" id="cd00024">
    <property type="entry name" value="CD_CSD"/>
    <property type="match status" value="1"/>
</dbReference>
<feature type="compositionally biased region" description="Polar residues" evidence="1">
    <location>
        <begin position="189"/>
        <end position="208"/>
    </location>
</feature>
<feature type="compositionally biased region" description="Basic residues" evidence="1">
    <location>
        <begin position="125"/>
        <end position="138"/>
    </location>
</feature>
<proteinExistence type="predicted"/>
<name>A0ABR1K7G0_9PEZI</name>
<dbReference type="Proteomes" id="UP001363622">
    <property type="component" value="Unassembled WGS sequence"/>
</dbReference>
<organism evidence="2 3">
    <name type="scientific">Phyllosticta citriasiana</name>
    <dbReference type="NCBI Taxonomy" id="595635"/>
    <lineage>
        <taxon>Eukaryota</taxon>
        <taxon>Fungi</taxon>
        <taxon>Dikarya</taxon>
        <taxon>Ascomycota</taxon>
        <taxon>Pezizomycotina</taxon>
        <taxon>Dothideomycetes</taxon>
        <taxon>Dothideomycetes incertae sedis</taxon>
        <taxon>Botryosphaeriales</taxon>
        <taxon>Phyllostictaceae</taxon>
        <taxon>Phyllosticta</taxon>
    </lineage>
</organism>
<dbReference type="EMBL" id="JBBPHU010000020">
    <property type="protein sequence ID" value="KAK7509131.1"/>
    <property type="molecule type" value="Genomic_DNA"/>
</dbReference>
<feature type="compositionally biased region" description="Basic and acidic residues" evidence="1">
    <location>
        <begin position="154"/>
        <end position="165"/>
    </location>
</feature>
<gene>
    <name evidence="2" type="ORF">IWZ03DRAFT_427484</name>
</gene>
<sequence length="241" mass="26109">MVRERNAAHADNDMSNQQEWPVIAILNEYDGQYLLQWSGNWVPSWEPAENVSDDLIAAWNARDDRQPQPPQGTGAYCMARAILKENRQKYLIDWCPDEVTGETYDPSWVSKKDAAKPLVAEWKTQKRRGRSSKKKARASKQSSLSSSANALVPGEERASCSDEARSNSTPPSDTAAGATNPSPAEKAGKQNSAAATTPSRTEQSSKENTPMPSTAATTPPRGEPDGKENSHAPSTAAAIPS</sequence>
<feature type="compositionally biased region" description="Low complexity" evidence="1">
    <location>
        <begin position="209"/>
        <end position="220"/>
    </location>
</feature>
<feature type="compositionally biased region" description="Polar residues" evidence="1">
    <location>
        <begin position="166"/>
        <end position="182"/>
    </location>
</feature>
<keyword evidence="3" id="KW-1185">Reference proteome</keyword>
<evidence type="ECO:0000313" key="2">
    <source>
        <dbReference type="EMBL" id="KAK7509131.1"/>
    </source>
</evidence>
<accession>A0ABR1K7G0</accession>
<evidence type="ECO:0008006" key="4">
    <source>
        <dbReference type="Google" id="ProtNLM"/>
    </source>
</evidence>
<evidence type="ECO:0000256" key="1">
    <source>
        <dbReference type="SAM" id="MobiDB-lite"/>
    </source>
</evidence>
<dbReference type="Gene3D" id="2.40.50.40">
    <property type="match status" value="1"/>
</dbReference>
<feature type="region of interest" description="Disordered" evidence="1">
    <location>
        <begin position="119"/>
        <end position="241"/>
    </location>
</feature>
<comment type="caution">
    <text evidence="2">The sequence shown here is derived from an EMBL/GenBank/DDBJ whole genome shotgun (WGS) entry which is preliminary data.</text>
</comment>
<feature type="compositionally biased region" description="Low complexity" evidence="1">
    <location>
        <begin position="139"/>
        <end position="150"/>
    </location>
</feature>
<evidence type="ECO:0000313" key="3">
    <source>
        <dbReference type="Proteomes" id="UP001363622"/>
    </source>
</evidence>
<protein>
    <recommendedName>
        <fullName evidence="4">Chromo domain-containing protein</fullName>
    </recommendedName>
</protein>